<gene>
    <name evidence="2" type="ORF">B0H94_102265</name>
</gene>
<feature type="transmembrane region" description="Helical" evidence="1">
    <location>
        <begin position="48"/>
        <end position="69"/>
    </location>
</feature>
<dbReference type="AlphaFoldDB" id="A0A2P8HXQ8"/>
<feature type="transmembrane region" description="Helical" evidence="1">
    <location>
        <begin position="15"/>
        <end position="36"/>
    </location>
</feature>
<dbReference type="Proteomes" id="UP000242310">
    <property type="component" value="Unassembled WGS sequence"/>
</dbReference>
<dbReference type="InterPro" id="IPR011435">
    <property type="entry name" value="UmpAB"/>
</dbReference>
<keyword evidence="1" id="KW-0472">Membrane</keyword>
<accession>A0A2P8HXQ8</accession>
<feature type="transmembrane region" description="Helical" evidence="1">
    <location>
        <begin position="126"/>
        <end position="146"/>
    </location>
</feature>
<organism evidence="2 3">
    <name type="scientific">Salsuginibacillus halophilus</name>
    <dbReference type="NCBI Taxonomy" id="517424"/>
    <lineage>
        <taxon>Bacteria</taxon>
        <taxon>Bacillati</taxon>
        <taxon>Bacillota</taxon>
        <taxon>Bacilli</taxon>
        <taxon>Bacillales</taxon>
        <taxon>Bacillaceae</taxon>
        <taxon>Salsuginibacillus</taxon>
    </lineage>
</organism>
<feature type="transmembrane region" description="Helical" evidence="1">
    <location>
        <begin position="89"/>
        <end position="114"/>
    </location>
</feature>
<dbReference type="EMBL" id="PYAV01000002">
    <property type="protein sequence ID" value="PSL50988.1"/>
    <property type="molecule type" value="Genomic_DNA"/>
</dbReference>
<feature type="transmembrane region" description="Helical" evidence="1">
    <location>
        <begin position="182"/>
        <end position="203"/>
    </location>
</feature>
<evidence type="ECO:0000256" key="1">
    <source>
        <dbReference type="SAM" id="Phobius"/>
    </source>
</evidence>
<evidence type="ECO:0000313" key="3">
    <source>
        <dbReference type="Proteomes" id="UP000242310"/>
    </source>
</evidence>
<keyword evidence="3" id="KW-1185">Reference proteome</keyword>
<dbReference type="Pfam" id="PF07556">
    <property type="entry name" value="DUF1538"/>
    <property type="match status" value="1"/>
</dbReference>
<protein>
    <submittedName>
        <fullName evidence="2">Uncharacterized protein DUF1538</fullName>
    </submittedName>
</protein>
<feature type="transmembrane region" description="Helical" evidence="1">
    <location>
        <begin position="215"/>
        <end position="236"/>
    </location>
</feature>
<dbReference type="RefSeq" id="WP_106587700.1">
    <property type="nucleotide sequence ID" value="NZ_PYAV01000002.1"/>
</dbReference>
<keyword evidence="1" id="KW-0812">Transmembrane</keyword>
<evidence type="ECO:0000313" key="2">
    <source>
        <dbReference type="EMBL" id="PSL50988.1"/>
    </source>
</evidence>
<name>A0A2P8HXQ8_9BACI</name>
<keyword evidence="1" id="KW-1133">Transmembrane helix</keyword>
<comment type="caution">
    <text evidence="2">The sequence shown here is derived from an EMBL/GenBank/DDBJ whole genome shotgun (WGS) entry which is preliminary data.</text>
</comment>
<sequence>MIDELILMEGMLEELIEVIGALAPLLALLAVFQVFLIQLSWHEVYKALIGIVMAVVGFTLFLQGVYIAFMPAGQEIGAAIVEHPESWLLVPIGFVLGAVATSAEPAVRVLTYEVEEESNGAIRKSILLLTLALGVGVFVAVAMIRILIGFPLWWVLVPAYGIALIVAFFADQRFVSIAFDSGGVATGPMTVTFILAMAISVAGTLEGRDPFMEGFGLVALVALAPILSVLILGMIFRFKEKPE</sequence>
<dbReference type="OrthoDB" id="9805989at2"/>
<reference evidence="2 3" key="1">
    <citation type="submission" date="2018-03" db="EMBL/GenBank/DDBJ databases">
        <title>Genomic Encyclopedia of Type Strains, Phase III (KMG-III): the genomes of soil and plant-associated and newly described type strains.</title>
        <authorList>
            <person name="Whitman W."/>
        </authorList>
    </citation>
    <scope>NUCLEOTIDE SEQUENCE [LARGE SCALE GENOMIC DNA]</scope>
    <source>
        <strain evidence="2 3">CGMCC 1.07653</strain>
    </source>
</reference>
<proteinExistence type="predicted"/>
<feature type="transmembrane region" description="Helical" evidence="1">
    <location>
        <begin position="152"/>
        <end position="170"/>
    </location>
</feature>